<proteinExistence type="predicted"/>
<sequence length="79" mass="7930">MTKEIVAALDRARPVTCVRITGGAFRAPLRRRAVGAMIDRPAVFVSGSEGTALGAAALGPHALGRAPDLAAAPSLLGPA</sequence>
<evidence type="ECO:0000313" key="3">
    <source>
        <dbReference type="Proteomes" id="UP001500831"/>
    </source>
</evidence>
<dbReference type="InterPro" id="IPR018485">
    <property type="entry name" value="FGGY_C"/>
</dbReference>
<dbReference type="Proteomes" id="UP001500831">
    <property type="component" value="Unassembled WGS sequence"/>
</dbReference>
<dbReference type="SUPFAM" id="SSF53067">
    <property type="entry name" value="Actin-like ATPase domain"/>
    <property type="match status" value="1"/>
</dbReference>
<gene>
    <name evidence="2" type="ORF">GCM10010517_29110</name>
</gene>
<evidence type="ECO:0000313" key="2">
    <source>
        <dbReference type="EMBL" id="GAA2869153.1"/>
    </source>
</evidence>
<reference evidence="2 3" key="1">
    <citation type="journal article" date="2019" name="Int. J. Syst. Evol. Microbiol.">
        <title>The Global Catalogue of Microorganisms (GCM) 10K type strain sequencing project: providing services to taxonomists for standard genome sequencing and annotation.</title>
        <authorList>
            <consortium name="The Broad Institute Genomics Platform"/>
            <consortium name="The Broad Institute Genome Sequencing Center for Infectious Disease"/>
            <person name="Wu L."/>
            <person name="Ma J."/>
        </authorList>
    </citation>
    <scope>NUCLEOTIDE SEQUENCE [LARGE SCALE GENOMIC DNA]</scope>
    <source>
        <strain evidence="2 3">JCM 6242</strain>
    </source>
</reference>
<organism evidence="2 3">
    <name type="scientific">Streptosporangium fragile</name>
    <dbReference type="NCBI Taxonomy" id="46186"/>
    <lineage>
        <taxon>Bacteria</taxon>
        <taxon>Bacillati</taxon>
        <taxon>Actinomycetota</taxon>
        <taxon>Actinomycetes</taxon>
        <taxon>Streptosporangiales</taxon>
        <taxon>Streptosporangiaceae</taxon>
        <taxon>Streptosporangium</taxon>
    </lineage>
</organism>
<name>A0ABN3VWY7_9ACTN</name>
<evidence type="ECO:0000259" key="1">
    <source>
        <dbReference type="Pfam" id="PF02782"/>
    </source>
</evidence>
<keyword evidence="3" id="KW-1185">Reference proteome</keyword>
<dbReference type="EMBL" id="BAAAVI010000017">
    <property type="protein sequence ID" value="GAA2869153.1"/>
    <property type="molecule type" value="Genomic_DNA"/>
</dbReference>
<dbReference type="InterPro" id="IPR043129">
    <property type="entry name" value="ATPase_NBD"/>
</dbReference>
<comment type="caution">
    <text evidence="2">The sequence shown here is derived from an EMBL/GenBank/DDBJ whole genome shotgun (WGS) entry which is preliminary data.</text>
</comment>
<accession>A0ABN3VWY7</accession>
<protein>
    <recommendedName>
        <fullName evidence="1">Carbohydrate kinase FGGY C-terminal domain-containing protein</fullName>
    </recommendedName>
</protein>
<dbReference type="RefSeq" id="WP_344971445.1">
    <property type="nucleotide sequence ID" value="NZ_BAAAVI010000017.1"/>
</dbReference>
<dbReference type="Gene3D" id="3.30.420.40">
    <property type="match status" value="1"/>
</dbReference>
<feature type="domain" description="Carbohydrate kinase FGGY C-terminal" evidence="1">
    <location>
        <begin position="2"/>
        <end position="62"/>
    </location>
</feature>
<dbReference type="Pfam" id="PF02782">
    <property type="entry name" value="FGGY_C"/>
    <property type="match status" value="1"/>
</dbReference>